<evidence type="ECO:0000256" key="5">
    <source>
        <dbReference type="ARBA" id="ARBA00022917"/>
    </source>
</evidence>
<keyword evidence="10" id="KW-1185">Reference proteome</keyword>
<evidence type="ECO:0000256" key="4">
    <source>
        <dbReference type="ARBA" id="ARBA00022768"/>
    </source>
</evidence>
<comment type="caution">
    <text evidence="9">The sequence shown here is derived from an EMBL/GenBank/DDBJ whole genome shotgun (WGS) entry which is preliminary data.</text>
</comment>
<comment type="similarity">
    <text evidence="2 7">Belongs to the EF-1-beta/EF-1-delta family.</text>
</comment>
<dbReference type="InterPro" id="IPR014038">
    <property type="entry name" value="EF1B_bsu/dsu_GNE"/>
</dbReference>
<dbReference type="SUPFAM" id="SSF54984">
    <property type="entry name" value="eEF-1beta-like"/>
    <property type="match status" value="1"/>
</dbReference>
<dbReference type="OrthoDB" id="84643at2157"/>
<protein>
    <recommendedName>
        <fullName evidence="3 7">Elongation factor 1-beta</fullName>
        <shortName evidence="7">EF-1-beta</shortName>
    </recommendedName>
    <alternativeName>
        <fullName evidence="6 7">aEF-1beta</fullName>
    </alternativeName>
</protein>
<dbReference type="CDD" id="cd00292">
    <property type="entry name" value="EF1B"/>
    <property type="match status" value="1"/>
</dbReference>
<dbReference type="NCBIfam" id="TIGR00489">
    <property type="entry name" value="aEF-1_beta"/>
    <property type="match status" value="1"/>
</dbReference>
<dbReference type="NCBIfam" id="NF001670">
    <property type="entry name" value="PRK00435.1"/>
    <property type="match status" value="1"/>
</dbReference>
<gene>
    <name evidence="7" type="primary">ef1b</name>
    <name evidence="9" type="ORF">MBCUR_16470</name>
</gene>
<dbReference type="STRING" id="49547.MBCUR_16470"/>
<dbReference type="Pfam" id="PF00736">
    <property type="entry name" value="EF1_GNE"/>
    <property type="match status" value="1"/>
</dbReference>
<dbReference type="RefSeq" id="WP_067092434.1">
    <property type="nucleotide sequence ID" value="NZ_LWMV01000202.1"/>
</dbReference>
<dbReference type="PANTHER" id="PTHR39647">
    <property type="entry name" value="ELONGATION FACTOR 1-BETA"/>
    <property type="match status" value="1"/>
</dbReference>
<dbReference type="InterPro" id="IPR036219">
    <property type="entry name" value="eEF-1beta-like_sf"/>
</dbReference>
<evidence type="ECO:0000256" key="2">
    <source>
        <dbReference type="ARBA" id="ARBA00007411"/>
    </source>
</evidence>
<evidence type="ECO:0000259" key="8">
    <source>
        <dbReference type="SMART" id="SM00888"/>
    </source>
</evidence>
<dbReference type="Gene3D" id="3.30.70.60">
    <property type="match status" value="1"/>
</dbReference>
<dbReference type="HAMAP" id="MF_00043">
    <property type="entry name" value="EF1_beta"/>
    <property type="match status" value="1"/>
</dbReference>
<reference evidence="9 10" key="1">
    <citation type="submission" date="2016-04" db="EMBL/GenBank/DDBJ databases">
        <title>Genome sequence of Methanobrevibacter curvatus DSM 11111.</title>
        <authorList>
            <person name="Poehlein A."/>
            <person name="Seedorf H."/>
            <person name="Daniel R."/>
        </authorList>
    </citation>
    <scope>NUCLEOTIDE SEQUENCE [LARGE SCALE GENOMIC DNA]</scope>
    <source>
        <strain evidence="9 10">DSM 11111</strain>
    </source>
</reference>
<proteinExistence type="inferred from homology"/>
<accession>A0A166C2C2</accession>
<dbReference type="PIRSF" id="PIRSF006521">
    <property type="entry name" value="Transl_elong_EF1B_B_arc"/>
    <property type="match status" value="1"/>
</dbReference>
<dbReference type="Proteomes" id="UP000077245">
    <property type="component" value="Unassembled WGS sequence"/>
</dbReference>
<name>A0A166C2C2_9EURY</name>
<organism evidence="9 10">
    <name type="scientific">Methanobrevibacter curvatus</name>
    <dbReference type="NCBI Taxonomy" id="49547"/>
    <lineage>
        <taxon>Archaea</taxon>
        <taxon>Methanobacteriati</taxon>
        <taxon>Methanobacteriota</taxon>
        <taxon>Methanomada group</taxon>
        <taxon>Methanobacteria</taxon>
        <taxon>Methanobacteriales</taxon>
        <taxon>Methanobacteriaceae</taxon>
        <taxon>Methanobrevibacter</taxon>
    </lineage>
</organism>
<comment type="function">
    <text evidence="1 7">Promotes the exchange of GDP for GTP in EF-1-alpha/GDP, thus allowing the regeneration of EF-1-alpha/GTP that could then be used to form the ternary complex EF-1-alpha/GTP/AAtRNA.</text>
</comment>
<evidence type="ECO:0000256" key="1">
    <source>
        <dbReference type="ARBA" id="ARBA00003815"/>
    </source>
</evidence>
<evidence type="ECO:0000256" key="3">
    <source>
        <dbReference type="ARBA" id="ARBA00017600"/>
    </source>
</evidence>
<evidence type="ECO:0000313" key="9">
    <source>
        <dbReference type="EMBL" id="KZX10797.1"/>
    </source>
</evidence>
<feature type="domain" description="Translation elongation factor EF1B beta/delta subunit guanine nucleotide exchange" evidence="8">
    <location>
        <begin position="3"/>
        <end position="85"/>
    </location>
</feature>
<evidence type="ECO:0000256" key="6">
    <source>
        <dbReference type="ARBA" id="ARBA00032274"/>
    </source>
</evidence>
<dbReference type="InterPro" id="IPR014717">
    <property type="entry name" value="Transl_elong_EF1B/ribsomal_bS6"/>
</dbReference>
<dbReference type="InterPro" id="IPR004542">
    <property type="entry name" value="Transl_elong_EF1B_B_arc"/>
</dbReference>
<evidence type="ECO:0000313" key="10">
    <source>
        <dbReference type="Proteomes" id="UP000077245"/>
    </source>
</evidence>
<dbReference type="GO" id="GO:0003746">
    <property type="term" value="F:translation elongation factor activity"/>
    <property type="evidence" value="ECO:0007669"/>
    <property type="project" value="UniProtKB-UniRule"/>
</dbReference>
<sequence length="86" mass="9324">MGEVAATAKLMPDDVEVDLEKVKSEIKENIPELHSIEEEPIAFGLVALIVVFVVEDGEGGTEEVEKKLADINGISNVTITNTTRLM</sequence>
<dbReference type="EMBL" id="LWMV01000202">
    <property type="protein sequence ID" value="KZX10797.1"/>
    <property type="molecule type" value="Genomic_DNA"/>
</dbReference>
<dbReference type="AlphaFoldDB" id="A0A166C2C2"/>
<keyword evidence="5 7" id="KW-0648">Protein biosynthesis</keyword>
<evidence type="ECO:0000256" key="7">
    <source>
        <dbReference type="HAMAP-Rule" id="MF_00043"/>
    </source>
</evidence>
<dbReference type="PANTHER" id="PTHR39647:SF1">
    <property type="entry name" value="ELONGATION FACTOR 1-BETA"/>
    <property type="match status" value="1"/>
</dbReference>
<keyword evidence="4 7" id="KW-0251">Elongation factor</keyword>
<dbReference type="SMART" id="SM00888">
    <property type="entry name" value="EF1_GNE"/>
    <property type="match status" value="1"/>
</dbReference>
<dbReference type="PATRIC" id="fig|49547.3.peg.1756"/>